<feature type="transmembrane region" description="Helical" evidence="8">
    <location>
        <begin position="234"/>
        <end position="256"/>
    </location>
</feature>
<dbReference type="Proteomes" id="UP000298030">
    <property type="component" value="Unassembled WGS sequence"/>
</dbReference>
<keyword evidence="6 8" id="KW-0472">Membrane</keyword>
<accession>A0A4Y7T0R5</accession>
<gene>
    <name evidence="10" type="ORF">FA13DRAFT_1816191</name>
</gene>
<evidence type="ECO:0000259" key="9">
    <source>
        <dbReference type="PROSITE" id="PS50850"/>
    </source>
</evidence>
<evidence type="ECO:0000256" key="2">
    <source>
        <dbReference type="ARBA" id="ARBA00008335"/>
    </source>
</evidence>
<feature type="transmembrane region" description="Helical" evidence="8">
    <location>
        <begin position="136"/>
        <end position="155"/>
    </location>
</feature>
<dbReference type="InterPro" id="IPR005828">
    <property type="entry name" value="MFS_sugar_transport-like"/>
</dbReference>
<feature type="transmembrane region" description="Helical" evidence="8">
    <location>
        <begin position="161"/>
        <end position="182"/>
    </location>
</feature>
<dbReference type="STRING" id="71717.A0A4Y7T0R5"/>
<evidence type="ECO:0000313" key="11">
    <source>
        <dbReference type="Proteomes" id="UP000298030"/>
    </source>
</evidence>
<feature type="transmembrane region" description="Helical" evidence="8">
    <location>
        <begin position="420"/>
        <end position="439"/>
    </location>
</feature>
<evidence type="ECO:0000256" key="5">
    <source>
        <dbReference type="ARBA" id="ARBA00022989"/>
    </source>
</evidence>
<feature type="region of interest" description="Disordered" evidence="7">
    <location>
        <begin position="1"/>
        <end position="26"/>
    </location>
</feature>
<organism evidence="10 11">
    <name type="scientific">Coprinellus micaceus</name>
    <name type="common">Glistening ink-cap mushroom</name>
    <name type="synonym">Coprinus micaceus</name>
    <dbReference type="NCBI Taxonomy" id="71717"/>
    <lineage>
        <taxon>Eukaryota</taxon>
        <taxon>Fungi</taxon>
        <taxon>Dikarya</taxon>
        <taxon>Basidiomycota</taxon>
        <taxon>Agaricomycotina</taxon>
        <taxon>Agaricomycetes</taxon>
        <taxon>Agaricomycetidae</taxon>
        <taxon>Agaricales</taxon>
        <taxon>Agaricineae</taxon>
        <taxon>Psathyrellaceae</taxon>
        <taxon>Coprinellus</taxon>
    </lineage>
</organism>
<dbReference type="Pfam" id="PF00083">
    <property type="entry name" value="Sugar_tr"/>
    <property type="match status" value="1"/>
</dbReference>
<reference evidence="10 11" key="1">
    <citation type="journal article" date="2019" name="Nat. Ecol. Evol.">
        <title>Megaphylogeny resolves global patterns of mushroom evolution.</title>
        <authorList>
            <person name="Varga T."/>
            <person name="Krizsan K."/>
            <person name="Foldi C."/>
            <person name="Dima B."/>
            <person name="Sanchez-Garcia M."/>
            <person name="Sanchez-Ramirez S."/>
            <person name="Szollosi G.J."/>
            <person name="Szarkandi J.G."/>
            <person name="Papp V."/>
            <person name="Albert L."/>
            <person name="Andreopoulos W."/>
            <person name="Angelini C."/>
            <person name="Antonin V."/>
            <person name="Barry K.W."/>
            <person name="Bougher N.L."/>
            <person name="Buchanan P."/>
            <person name="Buyck B."/>
            <person name="Bense V."/>
            <person name="Catcheside P."/>
            <person name="Chovatia M."/>
            <person name="Cooper J."/>
            <person name="Damon W."/>
            <person name="Desjardin D."/>
            <person name="Finy P."/>
            <person name="Geml J."/>
            <person name="Haridas S."/>
            <person name="Hughes K."/>
            <person name="Justo A."/>
            <person name="Karasinski D."/>
            <person name="Kautmanova I."/>
            <person name="Kiss B."/>
            <person name="Kocsube S."/>
            <person name="Kotiranta H."/>
            <person name="LaButti K.M."/>
            <person name="Lechner B.E."/>
            <person name="Liimatainen K."/>
            <person name="Lipzen A."/>
            <person name="Lukacs Z."/>
            <person name="Mihaltcheva S."/>
            <person name="Morgado L.N."/>
            <person name="Niskanen T."/>
            <person name="Noordeloos M.E."/>
            <person name="Ohm R.A."/>
            <person name="Ortiz-Santana B."/>
            <person name="Ovrebo C."/>
            <person name="Racz N."/>
            <person name="Riley R."/>
            <person name="Savchenko A."/>
            <person name="Shiryaev A."/>
            <person name="Soop K."/>
            <person name="Spirin V."/>
            <person name="Szebenyi C."/>
            <person name="Tomsovsky M."/>
            <person name="Tulloss R.E."/>
            <person name="Uehling J."/>
            <person name="Grigoriev I.V."/>
            <person name="Vagvolgyi C."/>
            <person name="Papp T."/>
            <person name="Martin F.M."/>
            <person name="Miettinen O."/>
            <person name="Hibbett D.S."/>
            <person name="Nagy L.G."/>
        </authorList>
    </citation>
    <scope>NUCLEOTIDE SEQUENCE [LARGE SCALE GENOMIC DNA]</scope>
    <source>
        <strain evidence="10 11">FP101781</strain>
    </source>
</reference>
<protein>
    <submittedName>
        <fullName evidence="10">MFS general substrate transporter</fullName>
    </submittedName>
</protein>
<feature type="transmembrane region" description="Helical" evidence="8">
    <location>
        <begin position="112"/>
        <end position="129"/>
    </location>
</feature>
<name>A0A4Y7T0R5_COPMI</name>
<evidence type="ECO:0000256" key="4">
    <source>
        <dbReference type="ARBA" id="ARBA00022692"/>
    </source>
</evidence>
<feature type="transmembrane region" description="Helical" evidence="8">
    <location>
        <begin position="189"/>
        <end position="214"/>
    </location>
</feature>
<comment type="subcellular location">
    <subcellularLocation>
        <location evidence="1">Membrane</location>
        <topology evidence="1">Multi-pass membrane protein</topology>
    </subcellularLocation>
</comment>
<dbReference type="PANTHER" id="PTHR23511:SF12">
    <property type="entry name" value="TRANSPORTER, PUTATIVE (AFU_ORTHOLOGUE AFUA_7G01740)-RELATED"/>
    <property type="match status" value="1"/>
</dbReference>
<dbReference type="GO" id="GO:0016020">
    <property type="term" value="C:membrane"/>
    <property type="evidence" value="ECO:0007669"/>
    <property type="project" value="UniProtKB-SubCell"/>
</dbReference>
<feature type="transmembrane region" description="Helical" evidence="8">
    <location>
        <begin position="507"/>
        <end position="528"/>
    </location>
</feature>
<dbReference type="EMBL" id="QPFP01000037">
    <property type="protein sequence ID" value="TEB27746.1"/>
    <property type="molecule type" value="Genomic_DNA"/>
</dbReference>
<dbReference type="PANTHER" id="PTHR23511">
    <property type="entry name" value="SYNAPTIC VESICLE GLYCOPROTEIN 2"/>
    <property type="match status" value="1"/>
</dbReference>
<dbReference type="CDD" id="cd17316">
    <property type="entry name" value="MFS_SV2_like"/>
    <property type="match status" value="1"/>
</dbReference>
<evidence type="ECO:0000313" key="10">
    <source>
        <dbReference type="EMBL" id="TEB27746.1"/>
    </source>
</evidence>
<evidence type="ECO:0000256" key="6">
    <source>
        <dbReference type="ARBA" id="ARBA00023136"/>
    </source>
</evidence>
<evidence type="ECO:0000256" key="3">
    <source>
        <dbReference type="ARBA" id="ARBA00022448"/>
    </source>
</evidence>
<keyword evidence="3" id="KW-0813">Transport</keyword>
<comment type="similarity">
    <text evidence="2">Belongs to the major facilitator superfamily.</text>
</comment>
<dbReference type="PROSITE" id="PS50850">
    <property type="entry name" value="MFS"/>
    <property type="match status" value="1"/>
</dbReference>
<feature type="region of interest" description="Disordered" evidence="7">
    <location>
        <begin position="300"/>
        <end position="319"/>
    </location>
</feature>
<dbReference type="GO" id="GO:0022857">
    <property type="term" value="F:transmembrane transporter activity"/>
    <property type="evidence" value="ECO:0007669"/>
    <property type="project" value="InterPro"/>
</dbReference>
<comment type="caution">
    <text evidence="10">The sequence shown here is derived from an EMBL/GenBank/DDBJ whole genome shotgun (WGS) entry which is preliminary data.</text>
</comment>
<dbReference type="OrthoDB" id="3936150at2759"/>
<feature type="transmembrane region" description="Helical" evidence="8">
    <location>
        <begin position="394"/>
        <end position="413"/>
    </location>
</feature>
<dbReference type="Gene3D" id="1.20.1250.20">
    <property type="entry name" value="MFS general substrate transporter like domains"/>
    <property type="match status" value="1"/>
</dbReference>
<dbReference type="SUPFAM" id="SSF103473">
    <property type="entry name" value="MFS general substrate transporter"/>
    <property type="match status" value="1"/>
</dbReference>
<dbReference type="InterPro" id="IPR036259">
    <property type="entry name" value="MFS_trans_sf"/>
</dbReference>
<keyword evidence="4 8" id="KW-0812">Transmembrane</keyword>
<dbReference type="FunFam" id="1.20.1250.20:FF:000171">
    <property type="entry name" value="MFS general substrate transporter"/>
    <property type="match status" value="1"/>
</dbReference>
<feature type="transmembrane region" description="Helical" evidence="8">
    <location>
        <begin position="68"/>
        <end position="92"/>
    </location>
</feature>
<evidence type="ECO:0000256" key="7">
    <source>
        <dbReference type="SAM" id="MobiDB-lite"/>
    </source>
</evidence>
<keyword evidence="11" id="KW-1185">Reference proteome</keyword>
<feature type="domain" description="Major facilitator superfamily (MFS) profile" evidence="9">
    <location>
        <begin position="70"/>
        <end position="531"/>
    </location>
</feature>
<feature type="transmembrane region" description="Helical" evidence="8">
    <location>
        <begin position="478"/>
        <end position="501"/>
    </location>
</feature>
<evidence type="ECO:0000256" key="1">
    <source>
        <dbReference type="ARBA" id="ARBA00004141"/>
    </source>
</evidence>
<dbReference type="InterPro" id="IPR020846">
    <property type="entry name" value="MFS_dom"/>
</dbReference>
<dbReference type="AlphaFoldDB" id="A0A4Y7T0R5"/>
<proteinExistence type="inferred from homology"/>
<feature type="transmembrane region" description="Helical" evidence="8">
    <location>
        <begin position="351"/>
        <end position="374"/>
    </location>
</feature>
<keyword evidence="5 8" id="KW-1133">Transmembrane helix</keyword>
<evidence type="ECO:0000256" key="8">
    <source>
        <dbReference type="SAM" id="Phobius"/>
    </source>
</evidence>
<feature type="transmembrane region" description="Helical" evidence="8">
    <location>
        <begin position="445"/>
        <end position="466"/>
    </location>
</feature>
<sequence>MAEHDTKKPSESPTRGDDDKVSGLDEPTHVHGVFDSVYSEETIDAQYLAKARILNEAIQDVGMGRYQWGLFIVTGFGWFADNLWPIVTGLILPPTVNEFNFKPPFIKLGQNVGLLVGAAFWGVGADIWGRKISFNITMLIIAVFALAAAGSPNWHALVSFAALWSVGVGGNLPVDSAIFLEFIPASHQYLLTILSIWWAFGQLIGSLVAWPLIANFSCATTTPGVDCPKSSNMGWRYFLITMGALMFLFWILRFFVFKLYESPKYLMGKGQNTKAVEVVHKVAEYNRTTSNLDVSDLDKVDARGGEAGSDAEDKKDETHAQQAIRRQLTKFDSNHVKSLFASRKLAYSTSLLIILWALIGLAFPLYNSFVTYYLSTRGADFGDGSVYITYRNQVILSVIGVPGALLAGYMVELPILGRRGTLSISTVLTGVFILVSTTARSSNALLGWNCAYSFTSNVMYGVLYAITPELFPTKDRGTGNAITATANRIFGIMAPIIALYADLTSSVPIFIAGAIFLVAGVIALLLPFESRGRASL</sequence>